<name>A0A7M5TSA6_9CNID</name>
<feature type="transmembrane region" description="Helical" evidence="1">
    <location>
        <begin position="56"/>
        <end position="76"/>
    </location>
</feature>
<evidence type="ECO:0000256" key="1">
    <source>
        <dbReference type="SAM" id="Phobius"/>
    </source>
</evidence>
<keyword evidence="1" id="KW-1133">Transmembrane helix</keyword>
<evidence type="ECO:0000313" key="2">
    <source>
        <dbReference type="EnsemblMetazoa" id="CLYHEMP001064.1"/>
    </source>
</evidence>
<keyword evidence="1" id="KW-0472">Membrane</keyword>
<proteinExistence type="predicted"/>
<reference evidence="2" key="1">
    <citation type="submission" date="2021-01" db="UniProtKB">
        <authorList>
            <consortium name="EnsemblMetazoa"/>
        </authorList>
    </citation>
    <scope>IDENTIFICATION</scope>
</reference>
<dbReference type="Proteomes" id="UP000594262">
    <property type="component" value="Unplaced"/>
</dbReference>
<dbReference type="EnsemblMetazoa" id="CLYHEMT001064.1">
    <property type="protein sequence ID" value="CLYHEMP001064.1"/>
    <property type="gene ID" value="CLYHEMG001064"/>
</dbReference>
<protein>
    <submittedName>
        <fullName evidence="2">Uncharacterized protein</fullName>
    </submittedName>
</protein>
<evidence type="ECO:0000313" key="3">
    <source>
        <dbReference type="Proteomes" id="UP000594262"/>
    </source>
</evidence>
<keyword evidence="3" id="KW-1185">Reference proteome</keyword>
<dbReference type="AlphaFoldDB" id="A0A7M5TSA6"/>
<accession>A0A7M5TSA6</accession>
<sequence length="163" mass="19041">VYLYLIDNFMLWWKHRKVQKQRKYYAYLESISYVAGLLCQRDLVGSKLPISQSGKLISQLFAVAFLVVNTFIIATITANRIVDGKLVQEFKGLKDEKMQNPTSKFKFAATKDSSSENYFKRYEKLKPIYYFMRKYSVNSTEVGIKKLLNEELQAFMTEAPMVD</sequence>
<keyword evidence="1" id="KW-0812">Transmembrane</keyword>
<dbReference type="Gene3D" id="3.40.190.10">
    <property type="entry name" value="Periplasmic binding protein-like II"/>
    <property type="match status" value="1"/>
</dbReference>
<organism evidence="2 3">
    <name type="scientific">Clytia hemisphaerica</name>
    <dbReference type="NCBI Taxonomy" id="252671"/>
    <lineage>
        <taxon>Eukaryota</taxon>
        <taxon>Metazoa</taxon>
        <taxon>Cnidaria</taxon>
        <taxon>Hydrozoa</taxon>
        <taxon>Hydroidolina</taxon>
        <taxon>Leptothecata</taxon>
        <taxon>Obeliida</taxon>
        <taxon>Clytiidae</taxon>
        <taxon>Clytia</taxon>
    </lineage>
</organism>